<comment type="caution">
    <text evidence="2">The sequence shown here is derived from an EMBL/GenBank/DDBJ whole genome shotgun (WGS) entry which is preliminary data.</text>
</comment>
<proteinExistence type="predicted"/>
<dbReference type="CDD" id="cd00293">
    <property type="entry name" value="USP-like"/>
    <property type="match status" value="1"/>
</dbReference>
<accession>A0ABP7KZK2</accession>
<dbReference type="Pfam" id="PF00582">
    <property type="entry name" value="Usp"/>
    <property type="match status" value="1"/>
</dbReference>
<dbReference type="Proteomes" id="UP001501563">
    <property type="component" value="Unassembled WGS sequence"/>
</dbReference>
<evidence type="ECO:0000313" key="2">
    <source>
        <dbReference type="EMBL" id="GAA3889807.1"/>
    </source>
</evidence>
<dbReference type="Gene3D" id="3.40.50.12370">
    <property type="match status" value="1"/>
</dbReference>
<protein>
    <recommendedName>
        <fullName evidence="1">UspA domain-containing protein</fullName>
    </recommendedName>
</protein>
<dbReference type="InterPro" id="IPR006016">
    <property type="entry name" value="UspA"/>
</dbReference>
<dbReference type="EMBL" id="BAAAZA010000025">
    <property type="protein sequence ID" value="GAA3889807.1"/>
    <property type="molecule type" value="Genomic_DNA"/>
</dbReference>
<dbReference type="PANTHER" id="PTHR31964:SF113">
    <property type="entry name" value="USPA DOMAIN-CONTAINING PROTEIN"/>
    <property type="match status" value="1"/>
</dbReference>
<reference evidence="3" key="1">
    <citation type="journal article" date="2019" name="Int. J. Syst. Evol. Microbiol.">
        <title>The Global Catalogue of Microorganisms (GCM) 10K type strain sequencing project: providing services to taxonomists for standard genome sequencing and annotation.</title>
        <authorList>
            <consortium name="The Broad Institute Genomics Platform"/>
            <consortium name="The Broad Institute Genome Sequencing Center for Infectious Disease"/>
            <person name="Wu L."/>
            <person name="Ma J."/>
        </authorList>
    </citation>
    <scope>NUCLEOTIDE SEQUENCE [LARGE SCALE GENOMIC DNA]</scope>
    <source>
        <strain evidence="3">JCM 16578</strain>
    </source>
</reference>
<gene>
    <name evidence="2" type="ORF">GCM10022207_66600</name>
</gene>
<dbReference type="PANTHER" id="PTHR31964">
    <property type="entry name" value="ADENINE NUCLEOTIDE ALPHA HYDROLASES-LIKE SUPERFAMILY PROTEIN"/>
    <property type="match status" value="1"/>
</dbReference>
<evidence type="ECO:0000259" key="1">
    <source>
        <dbReference type="Pfam" id="PF00582"/>
    </source>
</evidence>
<organism evidence="2 3">
    <name type="scientific">Streptomyces lannensis</name>
    <dbReference type="NCBI Taxonomy" id="766498"/>
    <lineage>
        <taxon>Bacteria</taxon>
        <taxon>Bacillati</taxon>
        <taxon>Actinomycetota</taxon>
        <taxon>Actinomycetes</taxon>
        <taxon>Kitasatosporales</taxon>
        <taxon>Streptomycetaceae</taxon>
        <taxon>Streptomyces</taxon>
    </lineage>
</organism>
<name>A0ABP7KZK2_9ACTN</name>
<evidence type="ECO:0000313" key="3">
    <source>
        <dbReference type="Proteomes" id="UP001501563"/>
    </source>
</evidence>
<dbReference type="RefSeq" id="WP_345552980.1">
    <property type="nucleotide sequence ID" value="NZ_BAAAZA010000025.1"/>
</dbReference>
<dbReference type="SUPFAM" id="SSF52402">
    <property type="entry name" value="Adenine nucleotide alpha hydrolases-like"/>
    <property type="match status" value="1"/>
</dbReference>
<keyword evidence="3" id="KW-1185">Reference proteome</keyword>
<sequence>MEHSASAPPSRRPRVVVGVSGSPGSISALRRAVHEARRTGAELWAVSAWNVPGGDVTAQDNPAPPLLVEQREQRAFLELFDVIDRLFGDDGPGVPVHLVVGRGPAGRVLVQVADRDSDVLVVGAGRRGRLRRALGRPVSRYCLAHAGCPVLAVPPSELEAALATARRHRFRRQRLDVGQLKEETASGAERGS</sequence>
<feature type="domain" description="UspA" evidence="1">
    <location>
        <begin position="14"/>
        <end position="154"/>
    </location>
</feature>